<dbReference type="GO" id="GO:0004022">
    <property type="term" value="F:alcohol dehydrogenase (NAD+) activity"/>
    <property type="evidence" value="ECO:0007669"/>
    <property type="project" value="UniProtKB-EC"/>
</dbReference>
<name>A0A5B9PFH4_9BACT</name>
<dbReference type="KEGG" id="mff:MFFC18_15010"/>
<dbReference type="Pfam" id="PF00107">
    <property type="entry name" value="ADH_zinc_N"/>
    <property type="match status" value="1"/>
</dbReference>
<evidence type="ECO:0000256" key="7">
    <source>
        <dbReference type="ARBA" id="ARBA00023027"/>
    </source>
</evidence>
<dbReference type="SUPFAM" id="SSF51735">
    <property type="entry name" value="NAD(P)-binding Rossmann-fold domains"/>
    <property type="match status" value="1"/>
</dbReference>
<keyword evidence="7" id="KW-0520">NAD</keyword>
<evidence type="ECO:0000256" key="6">
    <source>
        <dbReference type="ARBA" id="ARBA00023002"/>
    </source>
</evidence>
<evidence type="ECO:0000313" key="9">
    <source>
        <dbReference type="EMBL" id="QEG21643.1"/>
    </source>
</evidence>
<dbReference type="InterPro" id="IPR036291">
    <property type="entry name" value="NAD(P)-bd_dom_sf"/>
</dbReference>
<dbReference type="AlphaFoldDB" id="A0A5B9PFH4"/>
<evidence type="ECO:0000259" key="8">
    <source>
        <dbReference type="SMART" id="SM00829"/>
    </source>
</evidence>
<evidence type="ECO:0000256" key="1">
    <source>
        <dbReference type="ARBA" id="ARBA00001947"/>
    </source>
</evidence>
<dbReference type="NCBIfam" id="NF006940">
    <property type="entry name" value="PRK09422.1"/>
    <property type="match status" value="1"/>
</dbReference>
<evidence type="ECO:0000256" key="4">
    <source>
        <dbReference type="ARBA" id="ARBA00022723"/>
    </source>
</evidence>
<dbReference type="Gene3D" id="3.90.180.10">
    <property type="entry name" value="Medium-chain alcohol dehydrogenases, catalytic domain"/>
    <property type="match status" value="1"/>
</dbReference>
<protein>
    <recommendedName>
        <fullName evidence="3">alcohol dehydrogenase</fullName>
        <ecNumber evidence="3">1.1.1.1</ecNumber>
    </recommendedName>
</protein>
<comment type="similarity">
    <text evidence="2">Belongs to the zinc-containing alcohol dehydrogenase family.</text>
</comment>
<evidence type="ECO:0000256" key="5">
    <source>
        <dbReference type="ARBA" id="ARBA00022833"/>
    </source>
</evidence>
<dbReference type="Gene3D" id="3.40.50.720">
    <property type="entry name" value="NAD(P)-binding Rossmann-like Domain"/>
    <property type="match status" value="1"/>
</dbReference>
<comment type="cofactor">
    <cofactor evidence="1">
        <name>Zn(2+)</name>
        <dbReference type="ChEBI" id="CHEBI:29105"/>
    </cofactor>
</comment>
<sequence length="410" mass="43679">MNQIREIHALQQLVDRCDAAFWGDVEPQVLAGTRFALKNICTERKINRNVSNRNPVMSETLELPRSKSPNLPTTMKAAVAHAFGQPLKIEQVAVPQPAAGEVLIRVEACGVCHTDLHAVNGDWPVKPELPFIPGHEGVGIVEAVGSETSLVKVGDRVGVPWLYKACGSCEYCITGWETLCPSQQNAGYSVNGSYADFVVAPEAYVAKIPDGLDPVHAGPILCAGVTTYKGIKETEAKPGEWIVISGIGGLGHLAVQYAKAMGLHVAAVDVADEKLELARSLGAEVTVNANSENPIDQVQQQTGGAHGALVTAVSVPAFHQALGMLRRGGTCALVGLPPGEFPTPIFDVVLKRITVRGSIVGTRKDMQEALQFAAEGKVKTTVEVQPLSAINEIFTRLENGEINGRVVIQP</sequence>
<dbReference type="GO" id="GO:0046872">
    <property type="term" value="F:metal ion binding"/>
    <property type="evidence" value="ECO:0007669"/>
    <property type="project" value="UniProtKB-KW"/>
</dbReference>
<dbReference type="SUPFAM" id="SSF50129">
    <property type="entry name" value="GroES-like"/>
    <property type="match status" value="1"/>
</dbReference>
<keyword evidence="6 9" id="KW-0560">Oxidoreductase</keyword>
<evidence type="ECO:0000256" key="2">
    <source>
        <dbReference type="ARBA" id="ARBA00008072"/>
    </source>
</evidence>
<dbReference type="InterPro" id="IPR011032">
    <property type="entry name" value="GroES-like_sf"/>
</dbReference>
<dbReference type="Pfam" id="PF08240">
    <property type="entry name" value="ADH_N"/>
    <property type="match status" value="1"/>
</dbReference>
<dbReference type="FunFam" id="3.90.180.10:FF:000002">
    <property type="entry name" value="Alcohol dehydrogenase AdhP"/>
    <property type="match status" value="1"/>
</dbReference>
<keyword evidence="5" id="KW-0862">Zinc</keyword>
<keyword evidence="4" id="KW-0479">Metal-binding</keyword>
<dbReference type="CDD" id="cd08297">
    <property type="entry name" value="CAD3"/>
    <property type="match status" value="1"/>
</dbReference>
<dbReference type="EC" id="1.1.1.1" evidence="3"/>
<dbReference type="FunFam" id="3.40.50.720:FF:000039">
    <property type="entry name" value="Alcohol dehydrogenase AdhP"/>
    <property type="match status" value="1"/>
</dbReference>
<dbReference type="STRING" id="980251.GCA_001642875_02620"/>
<evidence type="ECO:0000256" key="3">
    <source>
        <dbReference type="ARBA" id="ARBA00013190"/>
    </source>
</evidence>
<dbReference type="RefSeq" id="WP_202907550.1">
    <property type="nucleotide sequence ID" value="NZ_CP042912.1"/>
</dbReference>
<dbReference type="EMBL" id="CP042912">
    <property type="protein sequence ID" value="QEG21643.1"/>
    <property type="molecule type" value="Genomic_DNA"/>
</dbReference>
<keyword evidence="10" id="KW-1185">Reference proteome</keyword>
<dbReference type="PANTHER" id="PTHR42940:SF8">
    <property type="entry name" value="VACUOLAR PROTEIN SORTING-ASSOCIATED PROTEIN 11"/>
    <property type="match status" value="1"/>
</dbReference>
<dbReference type="InterPro" id="IPR013149">
    <property type="entry name" value="ADH-like_C"/>
</dbReference>
<reference evidence="9 10" key="1">
    <citation type="submission" date="2019-08" db="EMBL/GenBank/DDBJ databases">
        <title>Deep-cultivation of Planctomycetes and their phenomic and genomic characterization uncovers novel biology.</title>
        <authorList>
            <person name="Wiegand S."/>
            <person name="Jogler M."/>
            <person name="Boedeker C."/>
            <person name="Pinto D."/>
            <person name="Vollmers J."/>
            <person name="Rivas-Marin E."/>
            <person name="Kohn T."/>
            <person name="Peeters S.H."/>
            <person name="Heuer A."/>
            <person name="Rast P."/>
            <person name="Oberbeckmann S."/>
            <person name="Bunk B."/>
            <person name="Jeske O."/>
            <person name="Meyerdierks A."/>
            <person name="Storesund J.E."/>
            <person name="Kallscheuer N."/>
            <person name="Luecker S."/>
            <person name="Lage O.M."/>
            <person name="Pohl T."/>
            <person name="Merkel B.J."/>
            <person name="Hornburger P."/>
            <person name="Mueller R.-W."/>
            <person name="Bruemmer F."/>
            <person name="Labrenz M."/>
            <person name="Spormann A.M."/>
            <person name="Op den Camp H."/>
            <person name="Overmann J."/>
            <person name="Amann R."/>
            <person name="Jetten M.S.M."/>
            <person name="Mascher T."/>
            <person name="Medema M.H."/>
            <person name="Devos D.P."/>
            <person name="Kaster A.-K."/>
            <person name="Ovreas L."/>
            <person name="Rohde M."/>
            <person name="Galperin M.Y."/>
            <person name="Jogler C."/>
        </authorList>
    </citation>
    <scope>NUCLEOTIDE SEQUENCE [LARGE SCALE GENOMIC DNA]</scope>
    <source>
        <strain evidence="9 10">FC18</strain>
    </source>
</reference>
<dbReference type="PANTHER" id="PTHR42940">
    <property type="entry name" value="ALCOHOL DEHYDROGENASE 1-RELATED"/>
    <property type="match status" value="1"/>
</dbReference>
<feature type="domain" description="Enoyl reductase (ER)" evidence="8">
    <location>
        <begin position="84"/>
        <end position="408"/>
    </location>
</feature>
<evidence type="ECO:0000313" key="10">
    <source>
        <dbReference type="Proteomes" id="UP000322214"/>
    </source>
</evidence>
<dbReference type="InterPro" id="IPR013154">
    <property type="entry name" value="ADH-like_N"/>
</dbReference>
<dbReference type="Proteomes" id="UP000322214">
    <property type="component" value="Chromosome"/>
</dbReference>
<organism evidence="9 10">
    <name type="scientific">Mariniblastus fucicola</name>
    <dbReference type="NCBI Taxonomy" id="980251"/>
    <lineage>
        <taxon>Bacteria</taxon>
        <taxon>Pseudomonadati</taxon>
        <taxon>Planctomycetota</taxon>
        <taxon>Planctomycetia</taxon>
        <taxon>Pirellulales</taxon>
        <taxon>Pirellulaceae</taxon>
        <taxon>Mariniblastus</taxon>
    </lineage>
</organism>
<dbReference type="InterPro" id="IPR020843">
    <property type="entry name" value="ER"/>
</dbReference>
<gene>
    <name evidence="9" type="ORF">MFFC18_15010</name>
</gene>
<dbReference type="SMART" id="SM00829">
    <property type="entry name" value="PKS_ER"/>
    <property type="match status" value="1"/>
</dbReference>
<accession>A0A5B9PFH4</accession>
<proteinExistence type="inferred from homology"/>